<evidence type="ECO:0000313" key="1">
    <source>
        <dbReference type="EMBL" id="KAF2855063.1"/>
    </source>
</evidence>
<reference evidence="1" key="1">
    <citation type="submission" date="2020-01" db="EMBL/GenBank/DDBJ databases">
        <authorList>
            <consortium name="DOE Joint Genome Institute"/>
            <person name="Haridas S."/>
            <person name="Albert R."/>
            <person name="Binder M."/>
            <person name="Bloem J."/>
            <person name="Labutti K."/>
            <person name="Salamov A."/>
            <person name="Andreopoulos B."/>
            <person name="Baker S.E."/>
            <person name="Barry K."/>
            <person name="Bills G."/>
            <person name="Bluhm B.H."/>
            <person name="Cannon C."/>
            <person name="Castanera R."/>
            <person name="Culley D.E."/>
            <person name="Daum C."/>
            <person name="Ezra D."/>
            <person name="Gonzalez J.B."/>
            <person name="Henrissat B."/>
            <person name="Kuo A."/>
            <person name="Liang C."/>
            <person name="Lipzen A."/>
            <person name="Lutzoni F."/>
            <person name="Magnuson J."/>
            <person name="Mondo S."/>
            <person name="Nolan M."/>
            <person name="Ohm R."/>
            <person name="Pangilinan J."/>
            <person name="Park H.-J."/>
            <person name="Ramirez L."/>
            <person name="Alfaro M."/>
            <person name="Sun H."/>
            <person name="Tritt A."/>
            <person name="Yoshinaga Y."/>
            <person name="Zwiers L.-H."/>
            <person name="Turgeon B.G."/>
            <person name="Goodwin S.B."/>
            <person name="Spatafora J.W."/>
            <person name="Crous P.W."/>
            <person name="Grigoriev I.V."/>
        </authorList>
    </citation>
    <scope>NUCLEOTIDE SEQUENCE</scope>
    <source>
        <strain evidence="1">IPT5</strain>
    </source>
</reference>
<keyword evidence="2" id="KW-1185">Reference proteome</keyword>
<name>A0A6A7BI65_9PLEO</name>
<evidence type="ECO:0000313" key="2">
    <source>
        <dbReference type="Proteomes" id="UP000799423"/>
    </source>
</evidence>
<dbReference type="EMBL" id="MU006291">
    <property type="protein sequence ID" value="KAF2855063.1"/>
    <property type="molecule type" value="Genomic_DNA"/>
</dbReference>
<gene>
    <name evidence="1" type="ORF">T440DRAFT_475365</name>
</gene>
<sequence>MSELDNAAMQPVTRVEEQDWMQRLRFEIPSYRQAYITDAPQLAELYDAYQISYTDVNSSNATCMQHAKSFAFALLTYYYPASDGFIVAPCSPGPTARNGMSFLLAADDNSDIWDFAPPQKARRKRQLSKKQKEINDAAEYGYCLDYIGKSQWHRIEAEDIAAFVIQRDVGEAGDASATLEGKTHTHLVIMIDEVDSLSMFSKQNTLERSDILTDLLCSQGKVQHGYGILLHGPLLEVYDFDRGAEFVHYADDSGKSQDIEPKMVHSVGASGVDELVVDTRTAGLKELDGVLRHAAAMEVTHVQHGSAGVSMDLAVDHHGAESGVDGYLADTSSVHDLEDHIKVDGMHYLGSDIDAEGEDDDEYLLNHSV</sequence>
<dbReference type="Proteomes" id="UP000799423">
    <property type="component" value="Unassembled WGS sequence"/>
</dbReference>
<dbReference type="AlphaFoldDB" id="A0A6A7BI65"/>
<organism evidence="1 2">
    <name type="scientific">Plenodomus tracheiphilus IPT5</name>
    <dbReference type="NCBI Taxonomy" id="1408161"/>
    <lineage>
        <taxon>Eukaryota</taxon>
        <taxon>Fungi</taxon>
        <taxon>Dikarya</taxon>
        <taxon>Ascomycota</taxon>
        <taxon>Pezizomycotina</taxon>
        <taxon>Dothideomycetes</taxon>
        <taxon>Pleosporomycetidae</taxon>
        <taxon>Pleosporales</taxon>
        <taxon>Pleosporineae</taxon>
        <taxon>Leptosphaeriaceae</taxon>
        <taxon>Plenodomus</taxon>
    </lineage>
</organism>
<protein>
    <submittedName>
        <fullName evidence="1">Uncharacterized protein</fullName>
    </submittedName>
</protein>
<accession>A0A6A7BI65</accession>
<proteinExistence type="predicted"/>
<dbReference type="OrthoDB" id="3797007at2759"/>